<feature type="region of interest" description="Disordered" evidence="1">
    <location>
        <begin position="85"/>
        <end position="186"/>
    </location>
</feature>
<protein>
    <submittedName>
        <fullName evidence="2">Uncharacterized protein</fullName>
    </submittedName>
</protein>
<dbReference type="EMBL" id="SMSJ01000017">
    <property type="protein sequence ID" value="TDH61840.1"/>
    <property type="molecule type" value="Genomic_DNA"/>
</dbReference>
<comment type="caution">
    <text evidence="2">The sequence shown here is derived from an EMBL/GenBank/DDBJ whole genome shotgun (WGS) entry which is preliminary data.</text>
</comment>
<feature type="compositionally biased region" description="Pro residues" evidence="1">
    <location>
        <begin position="155"/>
        <end position="173"/>
    </location>
</feature>
<reference evidence="2 3" key="1">
    <citation type="journal article" date="2016" name="J. Microbiol.">
        <title>Dankookia rubra gen. nov., sp. nov., an alphaproteobacterium isolated from sediment of a shallow stream.</title>
        <authorList>
            <person name="Kim W.H."/>
            <person name="Kim D.H."/>
            <person name="Kang K."/>
            <person name="Ahn T.Y."/>
        </authorList>
    </citation>
    <scope>NUCLEOTIDE SEQUENCE [LARGE SCALE GENOMIC DNA]</scope>
    <source>
        <strain evidence="2 3">JCM30602</strain>
    </source>
</reference>
<name>A0A4R5QF34_9PROT</name>
<evidence type="ECO:0000256" key="1">
    <source>
        <dbReference type="SAM" id="MobiDB-lite"/>
    </source>
</evidence>
<evidence type="ECO:0000313" key="2">
    <source>
        <dbReference type="EMBL" id="TDH61840.1"/>
    </source>
</evidence>
<dbReference type="RefSeq" id="WP_133289419.1">
    <property type="nucleotide sequence ID" value="NZ_SMSJ01000017.1"/>
</dbReference>
<dbReference type="OrthoDB" id="7273220at2"/>
<dbReference type="AlphaFoldDB" id="A0A4R5QF34"/>
<organism evidence="2 3">
    <name type="scientific">Dankookia rubra</name>
    <dbReference type="NCBI Taxonomy" id="1442381"/>
    <lineage>
        <taxon>Bacteria</taxon>
        <taxon>Pseudomonadati</taxon>
        <taxon>Pseudomonadota</taxon>
        <taxon>Alphaproteobacteria</taxon>
        <taxon>Acetobacterales</taxon>
        <taxon>Roseomonadaceae</taxon>
        <taxon>Dankookia</taxon>
    </lineage>
</organism>
<accession>A0A4R5QF34</accession>
<sequence length="240" mass="24370">MRRIGVTSARVAVLGLGMLLGACSAYERSTTWLNSGGANATDGIANAGASIGAPWGRSRPTMPEDSVTIARVSGAPVQVAPLRAEDGNVWPAPEAPRSTLANPDAAMRGIPSYRPGDYDRPSAPAGRSQWQPTDPPNPAPLPPGLRGGASGPGPRLDPQPEIPGPQAVAPPLPGRSAPPSRRADGRVILTPQGSAVTTGGTDRVQGYVAPGGGSGTAVIDGNTTTLFDPTGRIQTVPTTR</sequence>
<proteinExistence type="predicted"/>
<feature type="region of interest" description="Disordered" evidence="1">
    <location>
        <begin position="219"/>
        <end position="240"/>
    </location>
</feature>
<keyword evidence="3" id="KW-1185">Reference proteome</keyword>
<feature type="compositionally biased region" description="Polar residues" evidence="1">
    <location>
        <begin position="221"/>
        <end position="240"/>
    </location>
</feature>
<dbReference type="PROSITE" id="PS51257">
    <property type="entry name" value="PROKAR_LIPOPROTEIN"/>
    <property type="match status" value="1"/>
</dbReference>
<evidence type="ECO:0000313" key="3">
    <source>
        <dbReference type="Proteomes" id="UP000295096"/>
    </source>
</evidence>
<dbReference type="Proteomes" id="UP000295096">
    <property type="component" value="Unassembled WGS sequence"/>
</dbReference>
<feature type="compositionally biased region" description="Pro residues" evidence="1">
    <location>
        <begin position="133"/>
        <end position="143"/>
    </location>
</feature>
<gene>
    <name evidence="2" type="ORF">E2C06_15010</name>
</gene>